<keyword evidence="3" id="KW-0812">Transmembrane</keyword>
<keyword evidence="2" id="KW-0175">Coiled coil</keyword>
<feature type="coiled-coil region" evidence="2">
    <location>
        <begin position="142"/>
        <end position="200"/>
    </location>
</feature>
<evidence type="ECO:0000256" key="2">
    <source>
        <dbReference type="SAM" id="Coils"/>
    </source>
</evidence>
<dbReference type="PANTHER" id="PTHR30469:SF11">
    <property type="entry name" value="BLL4320 PROTEIN"/>
    <property type="match status" value="1"/>
</dbReference>
<feature type="domain" description="Multidrug resistance protein MdtA-like barrel-sandwich hybrid" evidence="4">
    <location>
        <begin position="110"/>
        <end position="237"/>
    </location>
</feature>
<proteinExistence type="inferred from homology"/>
<dbReference type="OrthoDB" id="9813967at2"/>
<dbReference type="PANTHER" id="PTHR30469">
    <property type="entry name" value="MULTIDRUG RESISTANCE PROTEIN MDTA"/>
    <property type="match status" value="1"/>
</dbReference>
<evidence type="ECO:0000313" key="6">
    <source>
        <dbReference type="Proteomes" id="UP000271227"/>
    </source>
</evidence>
<dbReference type="AlphaFoldDB" id="A0A3M0CU76"/>
<evidence type="ECO:0000313" key="5">
    <source>
        <dbReference type="EMBL" id="RMB12030.1"/>
    </source>
</evidence>
<dbReference type="SUPFAM" id="SSF111369">
    <property type="entry name" value="HlyD-like secretion proteins"/>
    <property type="match status" value="1"/>
</dbReference>
<reference evidence="5 6" key="1">
    <citation type="submission" date="2018-10" db="EMBL/GenBank/DDBJ databases">
        <title>Genomic Encyclopedia of Archaeal and Bacterial Type Strains, Phase II (KMG-II): from individual species to whole genera.</title>
        <authorList>
            <person name="Goeker M."/>
        </authorList>
    </citation>
    <scope>NUCLEOTIDE SEQUENCE [LARGE SCALE GENOMIC DNA]</scope>
    <source>
        <strain evidence="5 6">DSM 25217</strain>
    </source>
</reference>
<dbReference type="Gene3D" id="2.40.50.100">
    <property type="match status" value="1"/>
</dbReference>
<dbReference type="Pfam" id="PF25917">
    <property type="entry name" value="BSH_RND"/>
    <property type="match status" value="1"/>
</dbReference>
<comment type="similarity">
    <text evidence="1">Belongs to the membrane fusion protein (MFP) (TC 8.A.1) family.</text>
</comment>
<dbReference type="Gene3D" id="2.40.30.170">
    <property type="match status" value="1"/>
</dbReference>
<evidence type="ECO:0000259" key="4">
    <source>
        <dbReference type="Pfam" id="PF25917"/>
    </source>
</evidence>
<name>A0A3M0CU76_9PROT</name>
<sequence length="407" mass="43071">MPSHTPPTGTGLANRDLTEYVLGRVRLTGSGALRLVLAVAGVGVILAILALRLSAQSGQDIPKGFDPIGASRALPVRTVTVELAPGYYARRSFTGRAIAARTSPMSFELAGTLARVHVDQGDRVKGGDLLAELDTARLHARLAEVRAERDEAAANLALAERTLNRVRETHARGHASAQRLDEAEANATALKARLGRLAATIGALDVDLEKSRIRAPFDGTITARMADEGTVTAAGSAILELIEDGVMEAQIGLPPDIAAAVRSGMPIALYNGRRKPIETATLKAIVPVITGETRTMMATFDLPGSGITRGELVTAIVRNWHEAGGAWIPLRSLSADVRGLWRVYKVTDGPDGPHVRFENVQILHTDGDRVFVTGTLSGGDRIIADGIDRLAPGQRVTILDDSPASIG</sequence>
<keyword evidence="3" id="KW-1133">Transmembrane helix</keyword>
<dbReference type="InterPro" id="IPR006143">
    <property type="entry name" value="RND_pump_MFP"/>
</dbReference>
<dbReference type="GO" id="GO:0015562">
    <property type="term" value="F:efflux transmembrane transporter activity"/>
    <property type="evidence" value="ECO:0007669"/>
    <property type="project" value="TreeGrafter"/>
</dbReference>
<dbReference type="Gene3D" id="2.40.420.20">
    <property type="match status" value="1"/>
</dbReference>
<evidence type="ECO:0000256" key="3">
    <source>
        <dbReference type="SAM" id="Phobius"/>
    </source>
</evidence>
<keyword evidence="3" id="KW-0472">Membrane</keyword>
<dbReference type="EMBL" id="REFR01000009">
    <property type="protein sequence ID" value="RMB12030.1"/>
    <property type="molecule type" value="Genomic_DNA"/>
</dbReference>
<dbReference type="GO" id="GO:1990281">
    <property type="term" value="C:efflux pump complex"/>
    <property type="evidence" value="ECO:0007669"/>
    <property type="project" value="TreeGrafter"/>
</dbReference>
<dbReference type="InterPro" id="IPR058625">
    <property type="entry name" value="MdtA-like_BSH"/>
</dbReference>
<dbReference type="Gene3D" id="1.10.287.470">
    <property type="entry name" value="Helix hairpin bin"/>
    <property type="match status" value="1"/>
</dbReference>
<keyword evidence="6" id="KW-1185">Reference proteome</keyword>
<comment type="caution">
    <text evidence="5">The sequence shown here is derived from an EMBL/GenBank/DDBJ whole genome shotgun (WGS) entry which is preliminary data.</text>
</comment>
<dbReference type="Proteomes" id="UP000271227">
    <property type="component" value="Unassembled WGS sequence"/>
</dbReference>
<dbReference type="InParanoid" id="A0A3M0CU76"/>
<accession>A0A3M0CU76</accession>
<organism evidence="5 6">
    <name type="scientific">Eilatimonas milleporae</name>
    <dbReference type="NCBI Taxonomy" id="911205"/>
    <lineage>
        <taxon>Bacteria</taxon>
        <taxon>Pseudomonadati</taxon>
        <taxon>Pseudomonadota</taxon>
        <taxon>Alphaproteobacteria</taxon>
        <taxon>Kordiimonadales</taxon>
        <taxon>Kordiimonadaceae</taxon>
        <taxon>Eilatimonas</taxon>
    </lineage>
</organism>
<evidence type="ECO:0000256" key="1">
    <source>
        <dbReference type="ARBA" id="ARBA00009477"/>
    </source>
</evidence>
<gene>
    <name evidence="5" type="ORF">BXY39_0520</name>
</gene>
<protein>
    <submittedName>
        <fullName evidence="5">RND family efflux transporter MFP subunit</fullName>
    </submittedName>
</protein>
<feature type="transmembrane region" description="Helical" evidence="3">
    <location>
        <begin position="32"/>
        <end position="53"/>
    </location>
</feature>
<dbReference type="NCBIfam" id="TIGR01730">
    <property type="entry name" value="RND_mfp"/>
    <property type="match status" value="1"/>
</dbReference>
<dbReference type="RefSeq" id="WP_121937247.1">
    <property type="nucleotide sequence ID" value="NZ_REFR01000009.1"/>
</dbReference>